<evidence type="ECO:0000259" key="1">
    <source>
        <dbReference type="Pfam" id="PF03028"/>
    </source>
</evidence>
<dbReference type="FunFam" id="3.40.50.300:FF:000373">
    <property type="entry name" value="Cytoplasmic dynein heavy chain 2"/>
    <property type="match status" value="1"/>
</dbReference>
<dbReference type="Gene3D" id="1.10.8.1220">
    <property type="match status" value="1"/>
</dbReference>
<reference evidence="4 5" key="1">
    <citation type="journal article" date="2024" name="BMC Genomics">
        <title>De novo assembly and annotation of Popillia japonica's genome with initial clues to its potential as an invasive pest.</title>
        <authorList>
            <person name="Cucini C."/>
            <person name="Boschi S."/>
            <person name="Funari R."/>
            <person name="Cardaioli E."/>
            <person name="Iannotti N."/>
            <person name="Marturano G."/>
            <person name="Paoli F."/>
            <person name="Bruttini M."/>
            <person name="Carapelli A."/>
            <person name="Frati F."/>
            <person name="Nardi F."/>
        </authorList>
    </citation>
    <scope>NUCLEOTIDE SEQUENCE [LARGE SCALE GENOMIC DNA]</scope>
    <source>
        <strain evidence="4">DMR45628</strain>
    </source>
</reference>
<sequence length="819" mass="92500">MFSSVLLNNSRLDSITDYQARLNVITTDLFSVVYERVARGMLHTDRLTFALLLCRIHLKGIPSEPNLDQEFNFFLRGKEGVFNSSNIIYIDGLSSEQQEALTRLSNRLPAFRKLSEKIKEMPEFGAWLQQGTPEQNVPRLWSEEKPLSPIGTAMYQLLLIQAFRPDRVIAAAQLFVGTVLGEGFMPSADKELDFASVVEKELQASIPALLCSVPGFDASSRVDDLAAELNKQISSIAIGSAEGFNQADRAINMACKTGKWVILKNVHLAPQWLVQLEKKLHSLQPHSHFRLFLTMEINPKLPVNLLRAGRIFVFEPPPGIRANLLRTFSTVPASRMMKAPNERARLYFLLAWFHAIVQERLRYSPLGWAKYYEFNESDLRVACDTLDTWIEATAMGRTNLPPEKVPWDALVTLLSQSIYGGKIDNDFDQRLLHSFLMKLFTPKSFEGDFSLVANAEGTIGHIVMPDGTRRDHFLKWIESLPDRQTPSWLGLPNNAEKVLLTTQGTDLVSKLLKMQQLEDDDELAYTGDDVSPTDPAQIDGRPSWMKTIHNSALTWLQLLPKSLQTLRRTVENIKDPLYRYFEREVNCGSKLLLDVNHDLNDVILICQGEKKQTNYHRTMLGELVRGIIPANWRRYTVPRGCTVIQWITDFSNRVKQLQQVSQLVSTCGAKELQSFHVWLGGLFNPEAYITATRQCIAQANSWPLEELELDVTITDSSDKNSIPTDCFSLIGIKLQGAQSKSNQLLLTSSIMVDLPIVLLRWIRVIGESKIVNGRLSLPVYLNSTRTELLFTIDLNIAPGQDAHSFYERGVALLTSTALN</sequence>
<evidence type="ECO:0000259" key="3">
    <source>
        <dbReference type="Pfam" id="PF18199"/>
    </source>
</evidence>
<dbReference type="Pfam" id="PF18199">
    <property type="entry name" value="Dynein_C"/>
    <property type="match status" value="1"/>
</dbReference>
<dbReference type="Gene3D" id="3.10.490.20">
    <property type="match status" value="1"/>
</dbReference>
<dbReference type="FunFam" id="1.10.8.720:FF:000003">
    <property type="entry name" value="Cytoplasmic dynein heavy chain 2"/>
    <property type="match status" value="1"/>
</dbReference>
<dbReference type="InterPro" id="IPR026983">
    <property type="entry name" value="DHC"/>
</dbReference>
<dbReference type="EMBL" id="JASPKY010000171">
    <property type="protein sequence ID" value="KAK9728344.1"/>
    <property type="molecule type" value="Genomic_DNA"/>
</dbReference>
<proteinExistence type="predicted"/>
<dbReference type="InterPro" id="IPR027417">
    <property type="entry name" value="P-loop_NTPase"/>
</dbReference>
<evidence type="ECO:0000313" key="4">
    <source>
        <dbReference type="EMBL" id="KAK9728344.1"/>
    </source>
</evidence>
<keyword evidence="5" id="KW-1185">Reference proteome</keyword>
<dbReference type="PANTHER" id="PTHR46532">
    <property type="entry name" value="MALE FERTILITY FACTOR KL5"/>
    <property type="match status" value="1"/>
</dbReference>
<dbReference type="FunFam" id="1.20.1270.280:FF:000004">
    <property type="entry name" value="Cytoplasmic dynein heavy chain 2"/>
    <property type="match status" value="1"/>
</dbReference>
<dbReference type="Gene3D" id="1.20.1270.280">
    <property type="match status" value="1"/>
</dbReference>
<dbReference type="InterPro" id="IPR043160">
    <property type="entry name" value="Dynein_C_barrel"/>
</dbReference>
<gene>
    <name evidence="4" type="ORF">QE152_g18018</name>
</gene>
<dbReference type="GO" id="GO:0045505">
    <property type="term" value="F:dynein intermediate chain binding"/>
    <property type="evidence" value="ECO:0007669"/>
    <property type="project" value="InterPro"/>
</dbReference>
<feature type="domain" description="Dynein heavy chain C-terminal" evidence="3">
    <location>
        <begin position="502"/>
        <end position="814"/>
    </location>
</feature>
<protein>
    <submittedName>
        <fullName evidence="4">Dynein heavy chain region D6 P-loop domain</fullName>
    </submittedName>
</protein>
<dbReference type="Pfam" id="PF03028">
    <property type="entry name" value="Dynein_heavy"/>
    <property type="match status" value="1"/>
</dbReference>
<dbReference type="GO" id="GO:0051959">
    <property type="term" value="F:dynein light intermediate chain binding"/>
    <property type="evidence" value="ECO:0007669"/>
    <property type="project" value="InterPro"/>
</dbReference>
<evidence type="ECO:0000259" key="2">
    <source>
        <dbReference type="Pfam" id="PF18198"/>
    </source>
</evidence>
<dbReference type="Gene3D" id="3.40.50.300">
    <property type="entry name" value="P-loop containing nucleotide triphosphate hydrolases"/>
    <property type="match status" value="1"/>
</dbReference>
<name>A0AAW1L4W0_POPJA</name>
<dbReference type="PANTHER" id="PTHR46532:SF13">
    <property type="entry name" value="CYTOPLASMIC DYNEIN 1 HEAVY CHAIN 1"/>
    <property type="match status" value="1"/>
</dbReference>
<dbReference type="Gene3D" id="1.10.8.720">
    <property type="entry name" value="Region D6 of dynein motor"/>
    <property type="match status" value="1"/>
</dbReference>
<dbReference type="FunFam" id="3.10.490.20:FF:000004">
    <property type="entry name" value="Cytoplasmic dynein heavy chain 2"/>
    <property type="match status" value="1"/>
</dbReference>
<organism evidence="4 5">
    <name type="scientific">Popillia japonica</name>
    <name type="common">Japanese beetle</name>
    <dbReference type="NCBI Taxonomy" id="7064"/>
    <lineage>
        <taxon>Eukaryota</taxon>
        <taxon>Metazoa</taxon>
        <taxon>Ecdysozoa</taxon>
        <taxon>Arthropoda</taxon>
        <taxon>Hexapoda</taxon>
        <taxon>Insecta</taxon>
        <taxon>Pterygota</taxon>
        <taxon>Neoptera</taxon>
        <taxon>Endopterygota</taxon>
        <taxon>Coleoptera</taxon>
        <taxon>Polyphaga</taxon>
        <taxon>Scarabaeiformia</taxon>
        <taxon>Scarabaeidae</taxon>
        <taxon>Rutelinae</taxon>
        <taxon>Popillia</taxon>
    </lineage>
</organism>
<dbReference type="AlphaFoldDB" id="A0AAW1L4W0"/>
<dbReference type="InterPro" id="IPR041658">
    <property type="entry name" value="AAA_lid_11"/>
</dbReference>
<dbReference type="InterPro" id="IPR004273">
    <property type="entry name" value="Dynein_heavy_D6_P-loop"/>
</dbReference>
<dbReference type="GO" id="GO:0008569">
    <property type="term" value="F:minus-end-directed microtubule motor activity"/>
    <property type="evidence" value="ECO:0007669"/>
    <property type="project" value="InterPro"/>
</dbReference>
<feature type="domain" description="Dynein heavy chain region D6 P-loop" evidence="1">
    <location>
        <begin position="204"/>
        <end position="311"/>
    </location>
</feature>
<comment type="caution">
    <text evidence="4">The sequence shown here is derived from an EMBL/GenBank/DDBJ whole genome shotgun (WGS) entry which is preliminary data.</text>
</comment>
<accession>A0AAW1L4W0</accession>
<feature type="domain" description="Dynein heavy chain AAA lid" evidence="2">
    <location>
        <begin position="344"/>
        <end position="495"/>
    </location>
</feature>
<dbReference type="GO" id="GO:0007018">
    <property type="term" value="P:microtubule-based movement"/>
    <property type="evidence" value="ECO:0007669"/>
    <property type="project" value="InterPro"/>
</dbReference>
<dbReference type="Pfam" id="PF18198">
    <property type="entry name" value="AAA_lid_11"/>
    <property type="match status" value="1"/>
</dbReference>
<dbReference type="InterPro" id="IPR041228">
    <property type="entry name" value="Dynein_C"/>
</dbReference>
<dbReference type="InterPro" id="IPR042219">
    <property type="entry name" value="AAA_lid_11_sf"/>
</dbReference>
<dbReference type="GO" id="GO:0005858">
    <property type="term" value="C:axonemal dynein complex"/>
    <property type="evidence" value="ECO:0007669"/>
    <property type="project" value="TreeGrafter"/>
</dbReference>
<evidence type="ECO:0000313" key="5">
    <source>
        <dbReference type="Proteomes" id="UP001458880"/>
    </source>
</evidence>
<dbReference type="Proteomes" id="UP001458880">
    <property type="component" value="Unassembled WGS sequence"/>
</dbReference>